<dbReference type="SUPFAM" id="SSF141562">
    <property type="entry name" value="At5g01610-like"/>
    <property type="match status" value="1"/>
</dbReference>
<dbReference type="EMBL" id="JACTNZ010000007">
    <property type="protein sequence ID" value="KAG5541751.1"/>
    <property type="molecule type" value="Genomic_DNA"/>
</dbReference>
<sequence length="613" mass="67408">MLRNREMDPNAVKSTLSNLAFGNVMAAAARDYQKEVLAQQKAGTSMSMNQEVDFDDLMDDPELEKLHADRIAALKKEAEKRETLKKQGHGEYREISEGDFLGEVTGSDKVVCHFYHREFYRCKHITEPVNTAQPREMNIGTTNATSTAGTAAPAVTCWKSEVDGDPSTNLGAGEIGTVSGKSAVDNGQAFEVPLPEASRYQVYKARCRGQSHVLLSLLMLLSSLPNLESKLCLVSFCSDLALTSKDGINFRKGVAIDRLVGFQDLGGKDDFTTKTLEALLLRKGILSEVKRDEEDEDGDYHGNRRRAVKGYQHQNASPLGILGTSMESEDSAPVQLVNHQSGPVLNLFNRSPRSRAFFTLAPIKYLRQNRHHQMAVRAWESGLVLLLVFGRLTWAEAVRVPVAPLCAAKSVGESVLLRLGETSRCPRDGYESAQSVDSVRVTELKDYGLKKSSTSASAAIDDTLTAYEVLEEYDFPIGLLPQGITGYELEKSTGEFSAYLNSTCTFAISGYELKYKTTITGVITSGKLYKLSGISVKVLFLWLNIAEVIRDDDDDEEELEFSVGIASADFPVDGFNERPRCGCGFDCGDVSGGRTRSRGAIFNLYRVLSDLLD</sequence>
<accession>A0AAV6JKM2</accession>
<dbReference type="Proteomes" id="UP000823749">
    <property type="component" value="Chromosome 7"/>
</dbReference>
<comment type="caution">
    <text evidence="1">The sequence shown here is derived from an EMBL/GenBank/DDBJ whole genome shotgun (WGS) entry which is preliminary data.</text>
</comment>
<evidence type="ECO:0008006" key="3">
    <source>
        <dbReference type="Google" id="ProtNLM"/>
    </source>
</evidence>
<dbReference type="Gene3D" id="3.40.30.10">
    <property type="entry name" value="Glutaredoxin"/>
    <property type="match status" value="2"/>
</dbReference>
<reference evidence="1" key="1">
    <citation type="submission" date="2020-08" db="EMBL/GenBank/DDBJ databases">
        <title>Plant Genome Project.</title>
        <authorList>
            <person name="Zhang R.-G."/>
        </authorList>
    </citation>
    <scope>NUCLEOTIDE SEQUENCE</scope>
    <source>
        <strain evidence="1">WSP0</strain>
        <tissue evidence="1">Leaf</tissue>
    </source>
</reference>
<dbReference type="InterPro" id="IPR036249">
    <property type="entry name" value="Thioredoxin-like_sf"/>
</dbReference>
<dbReference type="InterPro" id="IPR036758">
    <property type="entry name" value="At5g01610-like"/>
</dbReference>
<protein>
    <recommendedName>
        <fullName evidence="3">Thioredoxin domain-containing protein</fullName>
    </recommendedName>
</protein>
<organism evidence="1 2">
    <name type="scientific">Rhododendron griersonianum</name>
    <dbReference type="NCBI Taxonomy" id="479676"/>
    <lineage>
        <taxon>Eukaryota</taxon>
        <taxon>Viridiplantae</taxon>
        <taxon>Streptophyta</taxon>
        <taxon>Embryophyta</taxon>
        <taxon>Tracheophyta</taxon>
        <taxon>Spermatophyta</taxon>
        <taxon>Magnoliopsida</taxon>
        <taxon>eudicotyledons</taxon>
        <taxon>Gunneridae</taxon>
        <taxon>Pentapetalae</taxon>
        <taxon>asterids</taxon>
        <taxon>Ericales</taxon>
        <taxon>Ericaceae</taxon>
        <taxon>Ericoideae</taxon>
        <taxon>Rhodoreae</taxon>
        <taxon>Rhododendron</taxon>
    </lineage>
</organism>
<proteinExistence type="predicted"/>
<dbReference type="InterPro" id="IPR007493">
    <property type="entry name" value="DUF538"/>
</dbReference>
<keyword evidence="2" id="KW-1185">Reference proteome</keyword>
<dbReference type="SUPFAM" id="SSF52833">
    <property type="entry name" value="Thioredoxin-like"/>
    <property type="match status" value="1"/>
</dbReference>
<gene>
    <name evidence="1" type="ORF">RHGRI_021546</name>
</gene>
<evidence type="ECO:0000313" key="2">
    <source>
        <dbReference type="Proteomes" id="UP000823749"/>
    </source>
</evidence>
<evidence type="ECO:0000313" key="1">
    <source>
        <dbReference type="EMBL" id="KAG5541751.1"/>
    </source>
</evidence>
<name>A0AAV6JKM2_9ERIC</name>
<dbReference type="PANTHER" id="PTHR21148">
    <property type="entry name" value="THIOREDOXIN DOMAIN-CONTAINING PROTEIN 9"/>
    <property type="match status" value="1"/>
</dbReference>
<dbReference type="Gene3D" id="2.30.240.10">
    <property type="entry name" value="At5g01610-like"/>
    <property type="match status" value="1"/>
</dbReference>
<dbReference type="AlphaFoldDB" id="A0AAV6JKM2"/>
<dbReference type="Pfam" id="PF04398">
    <property type="entry name" value="DUF538"/>
    <property type="match status" value="1"/>
</dbReference>